<keyword evidence="1" id="KW-1133">Transmembrane helix</keyword>
<name>A0A0F9NN00_9ZZZZ</name>
<gene>
    <name evidence="2" type="ORF">LCGC14_1241030</name>
</gene>
<reference evidence="2" key="1">
    <citation type="journal article" date="2015" name="Nature">
        <title>Complex archaea that bridge the gap between prokaryotes and eukaryotes.</title>
        <authorList>
            <person name="Spang A."/>
            <person name="Saw J.H."/>
            <person name="Jorgensen S.L."/>
            <person name="Zaremba-Niedzwiedzka K."/>
            <person name="Martijn J."/>
            <person name="Lind A.E."/>
            <person name="van Eijk R."/>
            <person name="Schleper C."/>
            <person name="Guy L."/>
            <person name="Ettema T.J."/>
        </authorList>
    </citation>
    <scope>NUCLEOTIDE SEQUENCE</scope>
</reference>
<feature type="non-terminal residue" evidence="2">
    <location>
        <position position="416"/>
    </location>
</feature>
<protein>
    <submittedName>
        <fullName evidence="2">Uncharacterized protein</fullName>
    </submittedName>
</protein>
<evidence type="ECO:0000313" key="2">
    <source>
        <dbReference type="EMBL" id="KKM90205.1"/>
    </source>
</evidence>
<comment type="caution">
    <text evidence="2">The sequence shown here is derived from an EMBL/GenBank/DDBJ whole genome shotgun (WGS) entry which is preliminary data.</text>
</comment>
<keyword evidence="1" id="KW-0812">Transmembrane</keyword>
<organism evidence="2">
    <name type="scientific">marine sediment metagenome</name>
    <dbReference type="NCBI Taxonomy" id="412755"/>
    <lineage>
        <taxon>unclassified sequences</taxon>
        <taxon>metagenomes</taxon>
        <taxon>ecological metagenomes</taxon>
    </lineage>
</organism>
<dbReference type="AlphaFoldDB" id="A0A0F9NN00"/>
<proteinExistence type="predicted"/>
<feature type="transmembrane region" description="Helical" evidence="1">
    <location>
        <begin position="9"/>
        <end position="32"/>
    </location>
</feature>
<keyword evidence="1" id="KW-0472">Membrane</keyword>
<accession>A0A0F9NN00</accession>
<sequence>MKNFTIPNFLAGIIIGAVILGAGLFIGMNSLIAEAGLSQTQSGDILDVGLSAFGGLLVDQKEPQVQIAFNYNINSRQASTTVVGSGTATFSDGLAVLNTTTGANSTSTMESLNVIKYNAGTGAEMEGTAIFTECTAGTTQEFGIGDNEDGIFFGCRDTDFGTIIRRSGSETFTATSSWTGDEMDGFGESGQTIDITKGNVYKIDFQYLGFGAIRYFIEESETGHFILVHTEAYANQNTETSIRQPILPIRMSVTNGGTSNAITIKTGSWAGFSQGKDGFGGLAIASSTVLNVGVTEVPVLSIRATTTFQSQKSRIRIKLKTASLSTDGAQSVTFIGTLNPTLTGANFVSFDTDTSVSAFDSTATALSGGTVVNTLGLAKDDSKIMQIEDDIDLELTPGDILTISAVSRAGTSDVSV</sequence>
<evidence type="ECO:0000256" key="1">
    <source>
        <dbReference type="SAM" id="Phobius"/>
    </source>
</evidence>
<dbReference type="EMBL" id="LAZR01006704">
    <property type="protein sequence ID" value="KKM90205.1"/>
    <property type="molecule type" value="Genomic_DNA"/>
</dbReference>